<reference evidence="1 2" key="2">
    <citation type="journal article" date="2022" name="Mol. Ecol. Resour.">
        <title>The genomes of chicory, endive, great burdock and yacon provide insights into Asteraceae paleo-polyploidization history and plant inulin production.</title>
        <authorList>
            <person name="Fan W."/>
            <person name="Wang S."/>
            <person name="Wang H."/>
            <person name="Wang A."/>
            <person name="Jiang F."/>
            <person name="Liu H."/>
            <person name="Zhao H."/>
            <person name="Xu D."/>
            <person name="Zhang Y."/>
        </authorList>
    </citation>
    <scope>NUCLEOTIDE SEQUENCE [LARGE SCALE GENOMIC DNA]</scope>
    <source>
        <strain evidence="2">cv. Yunnan</strain>
        <tissue evidence="1">Leaves</tissue>
    </source>
</reference>
<name>A0ACB9E7X4_9ASTR</name>
<dbReference type="EMBL" id="CM042035">
    <property type="protein sequence ID" value="KAI3754760.1"/>
    <property type="molecule type" value="Genomic_DNA"/>
</dbReference>
<sequence>MSKREGSLDSRYNTVITCGIHDQRATCKPINNTVKLLHEHKGVLPKVLLLVRQIYERIDTESIVDADDARLDYFKKKVFPKIKDSVQGGIMIFISSYFEFVRV</sequence>
<dbReference type="Proteomes" id="UP001056120">
    <property type="component" value="Linkage Group LG18"/>
</dbReference>
<keyword evidence="2" id="KW-1185">Reference proteome</keyword>
<accession>A0ACB9E7X4</accession>
<protein>
    <submittedName>
        <fullName evidence="1">Uncharacterized protein</fullName>
    </submittedName>
</protein>
<evidence type="ECO:0000313" key="1">
    <source>
        <dbReference type="EMBL" id="KAI3754760.1"/>
    </source>
</evidence>
<proteinExistence type="predicted"/>
<evidence type="ECO:0000313" key="2">
    <source>
        <dbReference type="Proteomes" id="UP001056120"/>
    </source>
</evidence>
<gene>
    <name evidence="1" type="ORF">L1987_54550</name>
</gene>
<organism evidence="1 2">
    <name type="scientific">Smallanthus sonchifolius</name>
    <dbReference type="NCBI Taxonomy" id="185202"/>
    <lineage>
        <taxon>Eukaryota</taxon>
        <taxon>Viridiplantae</taxon>
        <taxon>Streptophyta</taxon>
        <taxon>Embryophyta</taxon>
        <taxon>Tracheophyta</taxon>
        <taxon>Spermatophyta</taxon>
        <taxon>Magnoliopsida</taxon>
        <taxon>eudicotyledons</taxon>
        <taxon>Gunneridae</taxon>
        <taxon>Pentapetalae</taxon>
        <taxon>asterids</taxon>
        <taxon>campanulids</taxon>
        <taxon>Asterales</taxon>
        <taxon>Asteraceae</taxon>
        <taxon>Asteroideae</taxon>
        <taxon>Heliantheae alliance</taxon>
        <taxon>Millerieae</taxon>
        <taxon>Smallanthus</taxon>
    </lineage>
</organism>
<reference evidence="2" key="1">
    <citation type="journal article" date="2022" name="Mol. Ecol. Resour.">
        <title>The genomes of chicory, endive, great burdock and yacon provide insights into Asteraceae palaeo-polyploidization history and plant inulin production.</title>
        <authorList>
            <person name="Fan W."/>
            <person name="Wang S."/>
            <person name="Wang H."/>
            <person name="Wang A."/>
            <person name="Jiang F."/>
            <person name="Liu H."/>
            <person name="Zhao H."/>
            <person name="Xu D."/>
            <person name="Zhang Y."/>
        </authorList>
    </citation>
    <scope>NUCLEOTIDE SEQUENCE [LARGE SCALE GENOMIC DNA]</scope>
    <source>
        <strain evidence="2">cv. Yunnan</strain>
    </source>
</reference>
<comment type="caution">
    <text evidence="1">The sequence shown here is derived from an EMBL/GenBank/DDBJ whole genome shotgun (WGS) entry which is preliminary data.</text>
</comment>